<accession>A0ABR4YMV0</accession>
<feature type="signal peptide" evidence="1">
    <location>
        <begin position="1"/>
        <end position="20"/>
    </location>
</feature>
<dbReference type="PANTHER" id="PTHR37833">
    <property type="entry name" value="LIPOPROTEIN-RELATED"/>
    <property type="match status" value="1"/>
</dbReference>
<dbReference type="Proteomes" id="UP000030889">
    <property type="component" value="Unassembled WGS sequence"/>
</dbReference>
<dbReference type="InterPro" id="IPR011467">
    <property type="entry name" value="DUF1573"/>
</dbReference>
<dbReference type="EMBL" id="JRGF01000001">
    <property type="protein sequence ID" value="KHE42991.1"/>
    <property type="molecule type" value="Genomic_DNA"/>
</dbReference>
<evidence type="ECO:0000313" key="2">
    <source>
        <dbReference type="EMBL" id="KHE42991.1"/>
    </source>
</evidence>
<proteinExistence type="predicted"/>
<evidence type="ECO:0000256" key="1">
    <source>
        <dbReference type="SAM" id="SignalP"/>
    </source>
</evidence>
<gene>
    <name evidence="2" type="ORF">LG35_00580</name>
</gene>
<evidence type="ECO:0008006" key="4">
    <source>
        <dbReference type="Google" id="ProtNLM"/>
    </source>
</evidence>
<comment type="caution">
    <text evidence="2">The sequence shown here is derived from an EMBL/GenBank/DDBJ whole genome shotgun (WGS) entry which is preliminary data.</text>
</comment>
<sequence>MLLTAALLVCAAGWAQNSISALVFDEYEWDFGTLREVDGPVSHLFSFTNTGTGAAVITRIKVDCGCTAVDYSREPVKPGGRGSVEVVFDPANYSGKFSKSVTVYSNGNRNLLTVKGTVIGRPRSVEEEYPFALAGGVRAEAMHVAFGYVENGSAESVAVGVVNTGETETVLSVRAGYGSGRLTIAAPERLAPGERGLVTFTYDFTEGDPVYGLLAERVYFSVDGEEAGLPFTANAIAVDDFSATDISRAARCEVSPMYRNFGDVRPGSELTLEVNISNSGQSDLIVRSVSLRRGTECPLTPGTVVRPGTSLAVPVTLKISEEAYGTESGGVSFVVNDPARPFREVRLGADVY</sequence>
<evidence type="ECO:0000313" key="3">
    <source>
        <dbReference type="Proteomes" id="UP000030889"/>
    </source>
</evidence>
<protein>
    <recommendedName>
        <fullName evidence="4">DUF1573 domain-containing protein</fullName>
    </recommendedName>
</protein>
<dbReference type="InterPro" id="IPR013783">
    <property type="entry name" value="Ig-like_fold"/>
</dbReference>
<keyword evidence="1" id="KW-0732">Signal</keyword>
<keyword evidence="3" id="KW-1185">Reference proteome</keyword>
<dbReference type="Pfam" id="PF07610">
    <property type="entry name" value="DUF1573"/>
    <property type="match status" value="1"/>
</dbReference>
<reference evidence="2 3" key="1">
    <citation type="submission" date="2014-09" db="EMBL/GenBank/DDBJ databases">
        <title>Alistipes sp. 627, sp. nov., a novel member of the family Rikenellaceae isolated from human faeces.</title>
        <authorList>
            <person name="Shkoporov A.N."/>
            <person name="Chaplin A.V."/>
            <person name="Motuzova O.V."/>
            <person name="Kafarskaia L.I."/>
            <person name="Khokhlova E.V."/>
            <person name="Efimov B.A."/>
        </authorList>
    </citation>
    <scope>NUCLEOTIDE SEQUENCE [LARGE SCALE GENOMIC DNA]</scope>
    <source>
        <strain evidence="2 3">627</strain>
    </source>
</reference>
<organism evidence="2 3">
    <name type="scientific">Alistipes inops</name>
    <dbReference type="NCBI Taxonomy" id="1501391"/>
    <lineage>
        <taxon>Bacteria</taxon>
        <taxon>Pseudomonadati</taxon>
        <taxon>Bacteroidota</taxon>
        <taxon>Bacteroidia</taxon>
        <taxon>Bacteroidales</taxon>
        <taxon>Rikenellaceae</taxon>
        <taxon>Alistipes</taxon>
    </lineage>
</organism>
<dbReference type="Gene3D" id="2.60.40.10">
    <property type="entry name" value="Immunoglobulins"/>
    <property type="match status" value="2"/>
</dbReference>
<name>A0ABR4YMV0_9BACT</name>
<feature type="chain" id="PRO_5046540472" description="DUF1573 domain-containing protein" evidence="1">
    <location>
        <begin position="21"/>
        <end position="352"/>
    </location>
</feature>
<dbReference type="PANTHER" id="PTHR37833:SF1">
    <property type="entry name" value="SIGNAL PEPTIDE PROTEIN"/>
    <property type="match status" value="1"/>
</dbReference>